<dbReference type="OrthoDB" id="6019958at2759"/>
<dbReference type="Pfam" id="PF14978">
    <property type="entry name" value="MRP-63"/>
    <property type="match status" value="1"/>
</dbReference>
<keyword evidence="1" id="KW-1185">Reference proteome</keyword>
<protein>
    <submittedName>
        <fullName evidence="2">Uncharacterized protein LOC105422841</fullName>
    </submittedName>
</protein>
<name>A0A6I9VV44_9HYME</name>
<dbReference type="RefSeq" id="XP_011630681.1">
    <property type="nucleotide sequence ID" value="XM_011632379.2"/>
</dbReference>
<accession>A0A6I9VV44</accession>
<proteinExistence type="predicted"/>
<dbReference type="GO" id="GO:0005761">
    <property type="term" value="C:mitochondrial ribosome"/>
    <property type="evidence" value="ECO:0007669"/>
    <property type="project" value="InterPro"/>
</dbReference>
<sequence>MRLGSVLLAYKYFNKIPYRYRGKNRKVNKPSLHDLLKMKMDFEREERNMLILRHPYLTPEQSSGHMKALRKEEALKGKKQETYTAKMIRLRYENFQKEITIAERLSHLRVTEGWD</sequence>
<evidence type="ECO:0000313" key="2">
    <source>
        <dbReference type="RefSeq" id="XP_011630681.1"/>
    </source>
</evidence>
<dbReference type="InterPro" id="IPR016576">
    <property type="entry name" value="Ribosomal_mL63"/>
</dbReference>
<dbReference type="KEGG" id="pbar:105422841"/>
<dbReference type="GO" id="GO:0003735">
    <property type="term" value="F:structural constituent of ribosome"/>
    <property type="evidence" value="ECO:0007669"/>
    <property type="project" value="TreeGrafter"/>
</dbReference>
<dbReference type="GO" id="GO:0032543">
    <property type="term" value="P:mitochondrial translation"/>
    <property type="evidence" value="ECO:0007669"/>
    <property type="project" value="TreeGrafter"/>
</dbReference>
<reference evidence="2" key="1">
    <citation type="submission" date="2025-08" db="UniProtKB">
        <authorList>
            <consortium name="RefSeq"/>
        </authorList>
    </citation>
    <scope>IDENTIFICATION</scope>
</reference>
<organism evidence="1 2">
    <name type="scientific">Pogonomyrmex barbatus</name>
    <name type="common">red harvester ant</name>
    <dbReference type="NCBI Taxonomy" id="144034"/>
    <lineage>
        <taxon>Eukaryota</taxon>
        <taxon>Metazoa</taxon>
        <taxon>Ecdysozoa</taxon>
        <taxon>Arthropoda</taxon>
        <taxon>Hexapoda</taxon>
        <taxon>Insecta</taxon>
        <taxon>Pterygota</taxon>
        <taxon>Neoptera</taxon>
        <taxon>Endopterygota</taxon>
        <taxon>Hymenoptera</taxon>
        <taxon>Apocrita</taxon>
        <taxon>Aculeata</taxon>
        <taxon>Formicoidea</taxon>
        <taxon>Formicidae</taxon>
        <taxon>Myrmicinae</taxon>
        <taxon>Pogonomyrmex</taxon>
    </lineage>
</organism>
<dbReference type="PANTHER" id="PTHR14520:SF4">
    <property type="entry name" value="LARGE RIBOSOMAL SUBUNIT PROTEIN ML63"/>
    <property type="match status" value="1"/>
</dbReference>
<dbReference type="Proteomes" id="UP000504615">
    <property type="component" value="Unplaced"/>
</dbReference>
<gene>
    <name evidence="2" type="primary">LOC105422841</name>
</gene>
<dbReference type="AlphaFoldDB" id="A0A6I9VV44"/>
<dbReference type="GeneID" id="105422841"/>
<dbReference type="PANTHER" id="PTHR14520">
    <property type="entry name" value="MITOCHONDRIAL RIBOSOMAL PROTEIN 63"/>
    <property type="match status" value="1"/>
</dbReference>
<evidence type="ECO:0000313" key="1">
    <source>
        <dbReference type="Proteomes" id="UP000504615"/>
    </source>
</evidence>